<keyword evidence="1" id="KW-0472">Membrane</keyword>
<accession>A0A7Z2JFQ5</accession>
<dbReference type="Proteomes" id="UP000433577">
    <property type="component" value="Chromosome 1"/>
</dbReference>
<reference evidence="2 3" key="1">
    <citation type="submission" date="2019-12" db="EMBL/GenBank/DDBJ databases">
        <title>Paraburkholderia acidiphila 7Q-K02 sp. nov and Paraburkholderia acidisoli DHF22 sp. nov., two strains isolated from forest soil.</title>
        <authorList>
            <person name="Gao Z."/>
            <person name="Qiu L."/>
        </authorList>
    </citation>
    <scope>NUCLEOTIDE SEQUENCE [LARGE SCALE GENOMIC DNA]</scope>
    <source>
        <strain evidence="2 3">DHF22</strain>
    </source>
</reference>
<keyword evidence="3" id="KW-1185">Reference proteome</keyword>
<name>A0A7Z2JFQ5_9BURK</name>
<keyword evidence="1" id="KW-0812">Transmembrane</keyword>
<evidence type="ECO:0000313" key="3">
    <source>
        <dbReference type="Proteomes" id="UP000433577"/>
    </source>
</evidence>
<dbReference type="EMBL" id="CP046913">
    <property type="protein sequence ID" value="QGZ61749.1"/>
    <property type="molecule type" value="Genomic_DNA"/>
</dbReference>
<proteinExistence type="predicted"/>
<dbReference type="OrthoDB" id="9131039at2"/>
<dbReference type="RefSeq" id="WP_158950567.1">
    <property type="nucleotide sequence ID" value="NZ_CP046913.1"/>
</dbReference>
<protein>
    <submittedName>
        <fullName evidence="2">Uncharacterized protein</fullName>
    </submittedName>
</protein>
<evidence type="ECO:0000256" key="1">
    <source>
        <dbReference type="SAM" id="Phobius"/>
    </source>
</evidence>
<organism evidence="2 3">
    <name type="scientific">Paraburkholderia acidisoli</name>
    <dbReference type="NCBI Taxonomy" id="2571748"/>
    <lineage>
        <taxon>Bacteria</taxon>
        <taxon>Pseudomonadati</taxon>
        <taxon>Pseudomonadota</taxon>
        <taxon>Betaproteobacteria</taxon>
        <taxon>Burkholderiales</taxon>
        <taxon>Burkholderiaceae</taxon>
        <taxon>Paraburkholderia</taxon>
    </lineage>
</organism>
<dbReference type="KEGG" id="pacs:FAZ98_08390"/>
<sequence length="159" mass="17289">MPIFVLLFAFAALVYGAIWTFDAIAAHLGMGVAVGAAVVAAAAFVALVAWWWRRRREVASNFHEGDWTHRVTGAWGEARLAAGKRLAEITVDGAHGAYIFADLQGAQAERADGGADGAGWRVALRVADAKHPLWQLPMPNEREAKRWARVFTLAIGQRL</sequence>
<evidence type="ECO:0000313" key="2">
    <source>
        <dbReference type="EMBL" id="QGZ61749.1"/>
    </source>
</evidence>
<feature type="transmembrane region" description="Helical" evidence="1">
    <location>
        <begin position="26"/>
        <end position="52"/>
    </location>
</feature>
<gene>
    <name evidence="2" type="ORF">FAZ98_08390</name>
</gene>
<dbReference type="AlphaFoldDB" id="A0A7Z2JFQ5"/>
<keyword evidence="1" id="KW-1133">Transmembrane helix</keyword>